<organism evidence="1 2">
    <name type="scientific">Favolaschia claudopus</name>
    <dbReference type="NCBI Taxonomy" id="2862362"/>
    <lineage>
        <taxon>Eukaryota</taxon>
        <taxon>Fungi</taxon>
        <taxon>Dikarya</taxon>
        <taxon>Basidiomycota</taxon>
        <taxon>Agaricomycotina</taxon>
        <taxon>Agaricomycetes</taxon>
        <taxon>Agaricomycetidae</taxon>
        <taxon>Agaricales</taxon>
        <taxon>Marasmiineae</taxon>
        <taxon>Mycenaceae</taxon>
        <taxon>Favolaschia</taxon>
    </lineage>
</organism>
<evidence type="ECO:0000313" key="2">
    <source>
        <dbReference type="Proteomes" id="UP001362999"/>
    </source>
</evidence>
<accession>A0AAW0BMX0</accession>
<dbReference type="AlphaFoldDB" id="A0AAW0BMX0"/>
<dbReference type="EMBL" id="JAWWNJ010000029">
    <property type="protein sequence ID" value="KAK7027728.1"/>
    <property type="molecule type" value="Genomic_DNA"/>
</dbReference>
<proteinExistence type="predicted"/>
<evidence type="ECO:0000313" key="1">
    <source>
        <dbReference type="EMBL" id="KAK7027728.1"/>
    </source>
</evidence>
<reference evidence="1 2" key="1">
    <citation type="journal article" date="2024" name="J Genomics">
        <title>Draft genome sequencing and assembly of Favolaschia claudopus CIRM-BRFM 2984 isolated from oak limbs.</title>
        <authorList>
            <person name="Navarro D."/>
            <person name="Drula E."/>
            <person name="Chaduli D."/>
            <person name="Cazenave R."/>
            <person name="Ahrendt S."/>
            <person name="Wang J."/>
            <person name="Lipzen A."/>
            <person name="Daum C."/>
            <person name="Barry K."/>
            <person name="Grigoriev I.V."/>
            <person name="Favel A."/>
            <person name="Rosso M.N."/>
            <person name="Martin F."/>
        </authorList>
    </citation>
    <scope>NUCLEOTIDE SEQUENCE [LARGE SCALE GENOMIC DNA]</scope>
    <source>
        <strain evidence="1 2">CIRM-BRFM 2984</strain>
    </source>
</reference>
<protein>
    <submittedName>
        <fullName evidence="1">Uncharacterized protein</fullName>
    </submittedName>
</protein>
<comment type="caution">
    <text evidence="1">The sequence shown here is derived from an EMBL/GenBank/DDBJ whole genome shotgun (WGS) entry which is preliminary data.</text>
</comment>
<gene>
    <name evidence="1" type="ORF">R3P38DRAFT_3190818</name>
</gene>
<dbReference type="Proteomes" id="UP001362999">
    <property type="component" value="Unassembled WGS sequence"/>
</dbReference>
<keyword evidence="2" id="KW-1185">Reference proteome</keyword>
<name>A0AAW0BMX0_9AGAR</name>
<sequence length="409" mass="45231">MSVDVGGDPPSLLPPRSTLATLSIPCLFSAWVYIGCLGLSIWRFLGSLEGDSGVGSGNIWPPTLASVCAPNPHATAWIAIITLAPAAHPRIRCPLPLHEYNGSSSLLYLVPLLPLPPPSVPRTPSNPRPTKGRTQHHHLWEWHTDTLCRSRDLCVVGYPRTPSSDPLALDFVYDTLLAFYKDTAASNPPSSIYNLAPTLSLRPPPASSSRTAVVALRRRRFRTCPLAPSKHCQVTLLPSHTPYPCLLVHLRPLRASPPRSASFAPLPSILRTPSPSPRCKHTNQFHHLSMCCPSTLSAFGRRRALPGLALRIPPALSDFTIPLLARDDHIHHQSLPVHHALDPHVLVNSAHSIGMELSLRRRGRRYRCPPRAPFASIIPHHPLCMFLFDTIIIAVEICAQRLRIRHRRR</sequence>